<dbReference type="EMBL" id="AZEH01000025">
    <property type="protein sequence ID" value="KRL05374.1"/>
    <property type="molecule type" value="Genomic_DNA"/>
</dbReference>
<protein>
    <submittedName>
        <fullName evidence="1">Uncharacterized protein</fullName>
    </submittedName>
</protein>
<sequence length="63" mass="7522">MIFGLAAKFNEKWQYEKIDSDVEKIIQYQQNLKSFEPQEVSMDLFTQETNLLLKDGKVYYQVP</sequence>
<dbReference type="STRING" id="1423777.FD46_GL000778"/>
<dbReference type="AlphaFoldDB" id="A0A0R1MB96"/>
<evidence type="ECO:0000313" key="2">
    <source>
        <dbReference type="Proteomes" id="UP000051686"/>
    </source>
</evidence>
<organism evidence="1 2">
    <name type="scientific">Liquorilactobacillus oeni DSM 19972</name>
    <dbReference type="NCBI Taxonomy" id="1423777"/>
    <lineage>
        <taxon>Bacteria</taxon>
        <taxon>Bacillati</taxon>
        <taxon>Bacillota</taxon>
        <taxon>Bacilli</taxon>
        <taxon>Lactobacillales</taxon>
        <taxon>Lactobacillaceae</taxon>
        <taxon>Liquorilactobacillus</taxon>
    </lineage>
</organism>
<comment type="caution">
    <text evidence="1">The sequence shown here is derived from an EMBL/GenBank/DDBJ whole genome shotgun (WGS) entry which is preliminary data.</text>
</comment>
<name>A0A0R1MB96_9LACO</name>
<proteinExistence type="predicted"/>
<dbReference type="PATRIC" id="fig|1423777.3.peg.802"/>
<dbReference type="Proteomes" id="UP000051686">
    <property type="component" value="Unassembled WGS sequence"/>
</dbReference>
<reference evidence="1 2" key="1">
    <citation type="journal article" date="2015" name="Genome Announc.">
        <title>Expanding the biotechnology potential of lactobacilli through comparative genomics of 213 strains and associated genera.</title>
        <authorList>
            <person name="Sun Z."/>
            <person name="Harris H.M."/>
            <person name="McCann A."/>
            <person name="Guo C."/>
            <person name="Argimon S."/>
            <person name="Zhang W."/>
            <person name="Yang X."/>
            <person name="Jeffery I.B."/>
            <person name="Cooney J.C."/>
            <person name="Kagawa T.F."/>
            <person name="Liu W."/>
            <person name="Song Y."/>
            <person name="Salvetti E."/>
            <person name="Wrobel A."/>
            <person name="Rasinkangas P."/>
            <person name="Parkhill J."/>
            <person name="Rea M.C."/>
            <person name="O'Sullivan O."/>
            <person name="Ritari J."/>
            <person name="Douillard F.P."/>
            <person name="Paul Ross R."/>
            <person name="Yang R."/>
            <person name="Briner A.E."/>
            <person name="Felis G.E."/>
            <person name="de Vos W.M."/>
            <person name="Barrangou R."/>
            <person name="Klaenhammer T.R."/>
            <person name="Caufield P.W."/>
            <person name="Cui Y."/>
            <person name="Zhang H."/>
            <person name="O'Toole P.W."/>
        </authorList>
    </citation>
    <scope>NUCLEOTIDE SEQUENCE [LARGE SCALE GENOMIC DNA]</scope>
    <source>
        <strain evidence="1 2">DSM 19972</strain>
    </source>
</reference>
<dbReference type="RefSeq" id="WP_057895723.1">
    <property type="nucleotide sequence ID" value="NZ_AZEH01000025.1"/>
</dbReference>
<keyword evidence="2" id="KW-1185">Reference proteome</keyword>
<evidence type="ECO:0000313" key="1">
    <source>
        <dbReference type="EMBL" id="KRL05374.1"/>
    </source>
</evidence>
<gene>
    <name evidence="1" type="ORF">FD46_GL000778</name>
</gene>
<accession>A0A0R1MB96</accession>